<keyword evidence="1" id="KW-0812">Transmembrane</keyword>
<dbReference type="Proteomes" id="UP000181956">
    <property type="component" value="Chromosome I"/>
</dbReference>
<reference evidence="3" key="1">
    <citation type="submission" date="2016-10" db="EMBL/GenBank/DDBJ databases">
        <authorList>
            <person name="Varghese N."/>
            <person name="Submissions S."/>
        </authorList>
    </citation>
    <scope>NUCLEOTIDE SEQUENCE [LARGE SCALE GENOMIC DNA]</scope>
    <source>
        <strain evidence="3">DSM 21772</strain>
    </source>
</reference>
<name>A0A1H1X8U7_9MICO</name>
<dbReference type="EMBL" id="LT629742">
    <property type="protein sequence ID" value="SDT05500.1"/>
    <property type="molecule type" value="Genomic_DNA"/>
</dbReference>
<sequence length="329" mass="35116">MNTQLGPTPEQIASMRTAVMHRVAPMEPLTPQPQRPRRVRRFGLVAVGVGALTTALIVASIVMPNDRTRGASAQAVEFLDHAAIETVKTSDPVVGPGQFLRIATVRASGVTDGTREAPMWQHMATDTLYIPSDRSDTWVWERRVLPATVFFSAAGQAAAELGNATVDDDPDLNGVLRARAGAFYGGPARGEGDFDGYSRDPATLRDQFYAAYVGGSSSIDEDVWVRITDLLRTGEVPADLRAALYRTAALVPGVSIVEQMATLDGRTGVALGHTEPARASLMRDEIIIDPQTGQLIGTRGVWLTDEGGLAAGTTYSWSTVQTSVVNAAP</sequence>
<accession>A0A1H1X8U7</accession>
<dbReference type="OrthoDB" id="3387554at2"/>
<keyword evidence="1" id="KW-1133">Transmembrane helix</keyword>
<keyword evidence="1" id="KW-0472">Membrane</keyword>
<evidence type="ECO:0000256" key="1">
    <source>
        <dbReference type="SAM" id="Phobius"/>
    </source>
</evidence>
<organism evidence="2 3">
    <name type="scientific">Microterricola viridarii</name>
    <dbReference type="NCBI Taxonomy" id="412690"/>
    <lineage>
        <taxon>Bacteria</taxon>
        <taxon>Bacillati</taxon>
        <taxon>Actinomycetota</taxon>
        <taxon>Actinomycetes</taxon>
        <taxon>Micrococcales</taxon>
        <taxon>Microbacteriaceae</taxon>
        <taxon>Microterricola</taxon>
    </lineage>
</organism>
<feature type="transmembrane region" description="Helical" evidence="1">
    <location>
        <begin position="42"/>
        <end position="63"/>
    </location>
</feature>
<dbReference type="STRING" id="412690.SAMN04489834_2724"/>
<proteinExistence type="predicted"/>
<protein>
    <submittedName>
        <fullName evidence="2">RNA polymerase sigma-70 factor, ECF subfamily</fullName>
    </submittedName>
</protein>
<dbReference type="AlphaFoldDB" id="A0A1H1X8U7"/>
<keyword evidence="3" id="KW-1185">Reference proteome</keyword>
<evidence type="ECO:0000313" key="2">
    <source>
        <dbReference type="EMBL" id="SDT05500.1"/>
    </source>
</evidence>
<dbReference type="RefSeq" id="WP_083364526.1">
    <property type="nucleotide sequence ID" value="NZ_LT629742.1"/>
</dbReference>
<dbReference type="NCBIfam" id="NF038083">
    <property type="entry name" value="CU044_5270_fam"/>
    <property type="match status" value="1"/>
</dbReference>
<dbReference type="InterPro" id="IPR047789">
    <property type="entry name" value="CU044_5270-like"/>
</dbReference>
<gene>
    <name evidence="2" type="ORF">SAMN04489834_2724</name>
</gene>
<evidence type="ECO:0000313" key="3">
    <source>
        <dbReference type="Proteomes" id="UP000181956"/>
    </source>
</evidence>